<gene>
    <name evidence="1" type="ORF">BHD05_13530</name>
</gene>
<dbReference type="OrthoDB" id="4947318at2"/>
<evidence type="ECO:0000313" key="2">
    <source>
        <dbReference type="Proteomes" id="UP000464507"/>
    </source>
</evidence>
<dbReference type="InterPro" id="IPR049457">
    <property type="entry name" value="Emfourin"/>
</dbReference>
<dbReference type="EMBL" id="CP017146">
    <property type="protein sequence ID" value="QHO70518.1"/>
    <property type="molecule type" value="Genomic_DNA"/>
</dbReference>
<reference evidence="1 2" key="1">
    <citation type="submission" date="2016-09" db="EMBL/GenBank/DDBJ databases">
        <title>Complete genome sequence of microbes from the polar regions.</title>
        <authorList>
            <person name="Liao L."/>
            <person name="Chen B."/>
        </authorList>
    </citation>
    <scope>NUCLEOTIDE SEQUENCE [LARGE SCALE GENOMIC DNA]</scope>
    <source>
        <strain evidence="1 2">ZS314</strain>
    </source>
</reference>
<dbReference type="AlphaFoldDB" id="A0A7L5AIV4"/>
<name>A0A7L5AIV4_9MICO</name>
<organism evidence="1 2">
    <name type="scientific">Marisediminicola antarctica</name>
    <dbReference type="NCBI Taxonomy" id="674079"/>
    <lineage>
        <taxon>Bacteria</taxon>
        <taxon>Bacillati</taxon>
        <taxon>Actinomycetota</taxon>
        <taxon>Actinomycetes</taxon>
        <taxon>Micrococcales</taxon>
        <taxon>Microbacteriaceae</taxon>
        <taxon>Marisediminicola</taxon>
    </lineage>
</organism>
<proteinExistence type="predicted"/>
<dbReference type="Proteomes" id="UP000464507">
    <property type="component" value="Chromosome"/>
</dbReference>
<dbReference type="Pfam" id="PF20242">
    <property type="entry name" value="Emfourin"/>
    <property type="match status" value="1"/>
</dbReference>
<sequence>MKITVTRSGGIAGLTREWVVRVEEQGDPDSWIRLVEQLPWQPRHRSAVHPDRYVYRIGVSRRRITLPEQDLTGPWRLLVDRVRDAVNQHEKE</sequence>
<evidence type="ECO:0000313" key="1">
    <source>
        <dbReference type="EMBL" id="QHO70518.1"/>
    </source>
</evidence>
<dbReference type="KEGG" id="mant:BHD05_13530"/>
<protein>
    <submittedName>
        <fullName evidence="1">Uncharacterized protein</fullName>
    </submittedName>
</protein>
<accession>A0A7L5AIV4</accession>
<dbReference type="RefSeq" id="WP_161886901.1">
    <property type="nucleotide sequence ID" value="NZ_CP017146.1"/>
</dbReference>
<keyword evidence="2" id="KW-1185">Reference proteome</keyword>